<dbReference type="SUPFAM" id="SSF54001">
    <property type="entry name" value="Cysteine proteinases"/>
    <property type="match status" value="1"/>
</dbReference>
<dbReference type="InterPro" id="IPR010846">
    <property type="entry name" value="AmiA-like"/>
</dbReference>
<protein>
    <submittedName>
        <fullName evidence="2">DUF1460 domain-containing protein</fullName>
    </submittedName>
</protein>
<sequence length="281" mass="31281">MSRRAVQTAALLIVMLCALPITAYAQKESDTRQQELFTRIMERRTAATEETLADVAALFIGTPYAAHTLETYPAPERLTVRLDSVDCTTFVEQALALWIIGREGTWDEFTRQLTRIRYGSDSIKGYASRLHYITAWAEANTAAGRTVNPMDSLCPGRLTPQCNFMTRHREKYPAIANDSTEYARIAAMEERLAGTSLCILPKEDFNRYSGTIHHGDIIAFLTTTEGLDVSHIGIAYEKEGKTALLHAPTVGKEVEISHESIGEILGNRLTYSGLIVLRPLK</sequence>
<dbReference type="AlphaFoldDB" id="A0A940DJG0"/>
<dbReference type="Proteomes" id="UP000712007">
    <property type="component" value="Unassembled WGS sequence"/>
</dbReference>
<accession>A0A940DJG0</accession>
<dbReference type="EMBL" id="JADIMV010000061">
    <property type="protein sequence ID" value="MBO8439743.1"/>
    <property type="molecule type" value="Genomic_DNA"/>
</dbReference>
<feature type="signal peptide" evidence="1">
    <location>
        <begin position="1"/>
        <end position="25"/>
    </location>
</feature>
<comment type="caution">
    <text evidence="2">The sequence shown here is derived from an EMBL/GenBank/DDBJ whole genome shotgun (WGS) entry which is preliminary data.</text>
</comment>
<organism evidence="2 3">
    <name type="scientific">Candidatus Aphodosoma intestinipullorum</name>
    <dbReference type="NCBI Taxonomy" id="2840674"/>
    <lineage>
        <taxon>Bacteria</taxon>
        <taxon>Pseudomonadati</taxon>
        <taxon>Bacteroidota</taxon>
        <taxon>Bacteroidia</taxon>
        <taxon>Bacteroidales</taxon>
        <taxon>Candidatus Aphodosoma</taxon>
    </lineage>
</organism>
<reference evidence="2" key="1">
    <citation type="submission" date="2020-10" db="EMBL/GenBank/DDBJ databases">
        <authorList>
            <person name="Gilroy R."/>
        </authorList>
    </citation>
    <scope>NUCLEOTIDE SEQUENCE</scope>
    <source>
        <strain evidence="2">3924</strain>
    </source>
</reference>
<feature type="chain" id="PRO_5036976700" evidence="1">
    <location>
        <begin position="26"/>
        <end position="281"/>
    </location>
</feature>
<evidence type="ECO:0000313" key="2">
    <source>
        <dbReference type="EMBL" id="MBO8439743.1"/>
    </source>
</evidence>
<dbReference type="Gene3D" id="2.30.260.10">
    <property type="entry name" value="putative xylanase like domain"/>
    <property type="match status" value="1"/>
</dbReference>
<name>A0A940DJG0_9BACT</name>
<evidence type="ECO:0000313" key="3">
    <source>
        <dbReference type="Proteomes" id="UP000712007"/>
    </source>
</evidence>
<keyword evidence="1" id="KW-0732">Signal</keyword>
<gene>
    <name evidence="2" type="ORF">IAC51_03745</name>
</gene>
<dbReference type="Pfam" id="PF07313">
    <property type="entry name" value="AmiA-like"/>
    <property type="match status" value="1"/>
</dbReference>
<dbReference type="InterPro" id="IPR038765">
    <property type="entry name" value="Papain-like_cys_pep_sf"/>
</dbReference>
<dbReference type="Gene3D" id="1.10.3670.10">
    <property type="entry name" value="Putative xylanase like domain"/>
    <property type="match status" value="1"/>
</dbReference>
<proteinExistence type="predicted"/>
<reference evidence="2" key="2">
    <citation type="journal article" date="2021" name="PeerJ">
        <title>Extensive microbial diversity within the chicken gut microbiome revealed by metagenomics and culture.</title>
        <authorList>
            <person name="Gilroy R."/>
            <person name="Ravi A."/>
            <person name="Getino M."/>
            <person name="Pursley I."/>
            <person name="Horton D.L."/>
            <person name="Alikhan N.F."/>
            <person name="Baker D."/>
            <person name="Gharbi K."/>
            <person name="Hall N."/>
            <person name="Watson M."/>
            <person name="Adriaenssens E.M."/>
            <person name="Foster-Nyarko E."/>
            <person name="Jarju S."/>
            <person name="Secka A."/>
            <person name="Antonio M."/>
            <person name="Oren A."/>
            <person name="Chaudhuri R.R."/>
            <person name="La Ragione R."/>
            <person name="Hildebrand F."/>
            <person name="Pallen M.J."/>
        </authorList>
    </citation>
    <scope>NUCLEOTIDE SEQUENCE</scope>
    <source>
        <strain evidence="2">3924</strain>
    </source>
</reference>
<evidence type="ECO:0000256" key="1">
    <source>
        <dbReference type="SAM" id="SignalP"/>
    </source>
</evidence>